<gene>
    <name evidence="1" type="ORF">METZ01_LOCUS30037</name>
</gene>
<proteinExistence type="predicted"/>
<sequence length="48" mass="5649">VISSRFLPFQNINKKNKSKRELSLNSPLLVDDTIINYQLSQHLLFYLV</sequence>
<protein>
    <submittedName>
        <fullName evidence="1">Uncharacterized protein</fullName>
    </submittedName>
</protein>
<dbReference type="EMBL" id="UINC01001306">
    <property type="protein sequence ID" value="SUZ77183.1"/>
    <property type="molecule type" value="Genomic_DNA"/>
</dbReference>
<feature type="non-terminal residue" evidence="1">
    <location>
        <position position="1"/>
    </location>
</feature>
<organism evidence="1">
    <name type="scientific">marine metagenome</name>
    <dbReference type="NCBI Taxonomy" id="408172"/>
    <lineage>
        <taxon>unclassified sequences</taxon>
        <taxon>metagenomes</taxon>
        <taxon>ecological metagenomes</taxon>
    </lineage>
</organism>
<accession>A0A381QHQ2</accession>
<evidence type="ECO:0000313" key="1">
    <source>
        <dbReference type="EMBL" id="SUZ77183.1"/>
    </source>
</evidence>
<name>A0A381QHQ2_9ZZZZ</name>
<dbReference type="AlphaFoldDB" id="A0A381QHQ2"/>
<reference evidence="1" key="1">
    <citation type="submission" date="2018-05" db="EMBL/GenBank/DDBJ databases">
        <authorList>
            <person name="Lanie J.A."/>
            <person name="Ng W.-L."/>
            <person name="Kazmierczak K.M."/>
            <person name="Andrzejewski T.M."/>
            <person name="Davidsen T.M."/>
            <person name="Wayne K.J."/>
            <person name="Tettelin H."/>
            <person name="Glass J.I."/>
            <person name="Rusch D."/>
            <person name="Podicherti R."/>
            <person name="Tsui H.-C.T."/>
            <person name="Winkler M.E."/>
        </authorList>
    </citation>
    <scope>NUCLEOTIDE SEQUENCE</scope>
</reference>